<feature type="signal peptide" evidence="1">
    <location>
        <begin position="1"/>
        <end position="20"/>
    </location>
</feature>
<feature type="chain" id="PRO_5035192530" description="Thiol:disulfide interchange protein DsbD N-terminal domain-containing protein" evidence="1">
    <location>
        <begin position="21"/>
        <end position="262"/>
    </location>
</feature>
<dbReference type="RefSeq" id="WP_211783860.1">
    <property type="nucleotide sequence ID" value="NZ_CP047289.1"/>
</dbReference>
<dbReference type="Proteomes" id="UP000679284">
    <property type="component" value="Chromosome"/>
</dbReference>
<evidence type="ECO:0000313" key="4">
    <source>
        <dbReference type="Proteomes" id="UP000679284"/>
    </source>
</evidence>
<evidence type="ECO:0000259" key="2">
    <source>
        <dbReference type="Pfam" id="PF11412"/>
    </source>
</evidence>
<evidence type="ECO:0000313" key="3">
    <source>
        <dbReference type="EMBL" id="QUS36642.1"/>
    </source>
</evidence>
<protein>
    <recommendedName>
        <fullName evidence="2">Thiol:disulfide interchange protein DsbD N-terminal domain-containing protein</fullName>
    </recommendedName>
</protein>
<dbReference type="Pfam" id="PF11412">
    <property type="entry name" value="DsbD_N"/>
    <property type="match status" value="1"/>
</dbReference>
<gene>
    <name evidence="3" type="ORF">GR316_10425</name>
</gene>
<dbReference type="InterPro" id="IPR028250">
    <property type="entry name" value="DsbDN"/>
</dbReference>
<dbReference type="EMBL" id="CP047289">
    <property type="protein sequence ID" value="QUS36642.1"/>
    <property type="molecule type" value="Genomic_DNA"/>
</dbReference>
<reference evidence="3" key="1">
    <citation type="submission" date="2020-01" db="EMBL/GenBank/DDBJ databases">
        <authorList>
            <person name="Yang Y."/>
            <person name="Kwon Y.M."/>
        </authorList>
    </citation>
    <scope>NUCLEOTIDE SEQUENCE</scope>
    <source>
        <strain evidence="3">PG104</strain>
    </source>
</reference>
<evidence type="ECO:0000256" key="1">
    <source>
        <dbReference type="SAM" id="SignalP"/>
    </source>
</evidence>
<keyword evidence="4" id="KW-1185">Reference proteome</keyword>
<feature type="domain" description="Thiol:disulfide interchange protein DsbD N-terminal" evidence="2">
    <location>
        <begin position="31"/>
        <end position="143"/>
    </location>
</feature>
<accession>A0A8J8SLM7</accession>
<dbReference type="KEGG" id="fap:GR316_10425"/>
<name>A0A8J8SLM7_9RHOB</name>
<keyword evidence="1" id="KW-0732">Signal</keyword>
<dbReference type="AlphaFoldDB" id="A0A8J8SLM7"/>
<organism evidence="3 4">
    <name type="scientific">Falsirhodobacter algicola</name>
    <dbReference type="NCBI Taxonomy" id="2692330"/>
    <lineage>
        <taxon>Bacteria</taxon>
        <taxon>Pseudomonadati</taxon>
        <taxon>Pseudomonadota</taxon>
        <taxon>Alphaproteobacteria</taxon>
        <taxon>Rhodobacterales</taxon>
        <taxon>Paracoccaceae</taxon>
        <taxon>Falsirhodobacter</taxon>
    </lineage>
</organism>
<sequence length="262" mass="27682">MLRSVLACLVLAASSVPVVAQDLSHLVSARILPGWKTAEGTRMLAVQISLADGWKTYWRSPGDAGIPPEFDWSGSSNIGAVRFHWPIPDVFQTNGMETIGYHHQLVLPIEVTPRDPSRPLHVQAEVDMGVCSDVCVPASVQLAADLSGAGADDPAIRAALADQPVRQHVPATCTISPIEDGLRVTARLSLPPQGQHETVVLEPADPTIWVSPAEVTRDDGTLIATSDFVSPAGGPFALDRSALRVTVLGRGRAVETVGCPAG</sequence>
<proteinExistence type="predicted"/>